<sequence>MKRICFLLFVALTTTWVSAQHTEFNPLVPDNLADPTIVQFGDTFYLYATSDVGDIETDLAFSGNPVVWKSEDFVNWSFEGICFPGIDWHEHKYWAPGRVVERDGKYYLYVTVDHVTQLAVADSPEGPFSFINGPENYTGDEKPSMVIDDIDGCPFIDDDGQAYIFWRRKKASKLSADWTEPEGEAITIPTQWQGYSEGPFLFKRKGIYYYFYTMGGYADYQNAYVMSKESPLGPFVTPENDVVLSSDLDKQIWGPGHGFAFSPQGTDDWYFVYLEYGIGGTSRQVYCNKMEFNEDGTIRKIQLDRKGVGPLAKVKTDKPVDLSKAVATASSVKKPMEVEARKWRNAKELKYALPEEPLYRHHEFNAQDAIDNSNFTRWWARPDDTEKWWQLDLGKVEKLDRLDLFLVHPSLGHAFVCEKSTDGKHWETVKEQKELAIRSPHQVEKIGKARFLRVRFLEGQPGIWEAKLYR</sequence>
<evidence type="ECO:0000256" key="2">
    <source>
        <dbReference type="ARBA" id="ARBA00022801"/>
    </source>
</evidence>
<dbReference type="Proteomes" id="UP000243525">
    <property type="component" value="Unassembled WGS sequence"/>
</dbReference>
<keyword evidence="2 6" id="KW-0378">Hydrolase</keyword>
<evidence type="ECO:0000256" key="4">
    <source>
        <dbReference type="PIRSR" id="PIRSR606710-1"/>
    </source>
</evidence>
<evidence type="ECO:0000256" key="5">
    <source>
        <dbReference type="PIRSR" id="PIRSR606710-2"/>
    </source>
</evidence>
<comment type="caution">
    <text evidence="9">The sequence shown here is derived from an EMBL/GenBank/DDBJ whole genome shotgun (WGS) entry which is preliminary data.</text>
</comment>
<keyword evidence="3 6" id="KW-0326">Glycosidase</keyword>
<evidence type="ECO:0000256" key="1">
    <source>
        <dbReference type="ARBA" id="ARBA00009865"/>
    </source>
</evidence>
<dbReference type="InterPro" id="IPR000421">
    <property type="entry name" value="FA58C"/>
</dbReference>
<accession>A0A2T5BXK1</accession>
<dbReference type="GO" id="GO:0004553">
    <property type="term" value="F:hydrolase activity, hydrolyzing O-glycosyl compounds"/>
    <property type="evidence" value="ECO:0007669"/>
    <property type="project" value="InterPro"/>
</dbReference>
<dbReference type="OrthoDB" id="3308423at2"/>
<evidence type="ECO:0000313" key="10">
    <source>
        <dbReference type="Proteomes" id="UP000243525"/>
    </source>
</evidence>
<dbReference type="InterPro" id="IPR008979">
    <property type="entry name" value="Galactose-bd-like_sf"/>
</dbReference>
<evidence type="ECO:0000259" key="8">
    <source>
        <dbReference type="Pfam" id="PF00754"/>
    </source>
</evidence>
<gene>
    <name evidence="9" type="ORF">C8N47_12713</name>
</gene>
<dbReference type="RefSeq" id="WP_107823745.1">
    <property type="nucleotide sequence ID" value="NZ_OY782574.1"/>
</dbReference>
<name>A0A2T5BXK1_9BACT</name>
<evidence type="ECO:0000256" key="3">
    <source>
        <dbReference type="ARBA" id="ARBA00023295"/>
    </source>
</evidence>
<feature type="site" description="Important for catalytic activity, responsible for pKa modulation of the active site Glu and correct orientation of both the proton donor and substrate" evidence="5">
    <location>
        <position position="151"/>
    </location>
</feature>
<feature type="chain" id="PRO_5015767370" evidence="7">
    <location>
        <begin position="20"/>
        <end position="470"/>
    </location>
</feature>
<feature type="active site" description="Proton donor" evidence="4">
    <location>
        <position position="197"/>
    </location>
</feature>
<feature type="domain" description="F5/8 type C" evidence="8">
    <location>
        <begin position="362"/>
        <end position="458"/>
    </location>
</feature>
<comment type="similarity">
    <text evidence="1 6">Belongs to the glycosyl hydrolase 43 family.</text>
</comment>
<evidence type="ECO:0000256" key="6">
    <source>
        <dbReference type="RuleBase" id="RU361187"/>
    </source>
</evidence>
<dbReference type="GO" id="GO:0005975">
    <property type="term" value="P:carbohydrate metabolic process"/>
    <property type="evidence" value="ECO:0007669"/>
    <property type="project" value="InterPro"/>
</dbReference>
<dbReference type="InterPro" id="IPR023296">
    <property type="entry name" value="Glyco_hydro_beta-prop_sf"/>
</dbReference>
<dbReference type="Gene3D" id="2.115.10.20">
    <property type="entry name" value="Glycosyl hydrolase domain, family 43"/>
    <property type="match status" value="1"/>
</dbReference>
<dbReference type="PANTHER" id="PTHR42812">
    <property type="entry name" value="BETA-XYLOSIDASE"/>
    <property type="match status" value="1"/>
</dbReference>
<dbReference type="InterPro" id="IPR051795">
    <property type="entry name" value="Glycosyl_Hydrlase_43"/>
</dbReference>
<keyword evidence="10" id="KW-1185">Reference proteome</keyword>
<dbReference type="EMBL" id="QAAD01000027">
    <property type="protein sequence ID" value="PTN05291.1"/>
    <property type="molecule type" value="Genomic_DNA"/>
</dbReference>
<dbReference type="PANTHER" id="PTHR42812:SF14">
    <property type="entry name" value="SECRETED PROTEIN"/>
    <property type="match status" value="1"/>
</dbReference>
<protein>
    <submittedName>
        <fullName evidence="9">F5/8 type C domain-containing protein</fullName>
    </submittedName>
</protein>
<evidence type="ECO:0000313" key="9">
    <source>
        <dbReference type="EMBL" id="PTN05291.1"/>
    </source>
</evidence>
<dbReference type="Pfam" id="PF00754">
    <property type="entry name" value="F5_F8_type_C"/>
    <property type="match status" value="1"/>
</dbReference>
<reference evidence="9 10" key="1">
    <citation type="submission" date="2018-04" db="EMBL/GenBank/DDBJ databases">
        <title>Genomic Encyclopedia of Archaeal and Bacterial Type Strains, Phase II (KMG-II): from individual species to whole genera.</title>
        <authorList>
            <person name="Goeker M."/>
        </authorList>
    </citation>
    <scope>NUCLEOTIDE SEQUENCE [LARGE SCALE GENOMIC DNA]</scope>
    <source>
        <strain evidence="9 10">DSM 28823</strain>
    </source>
</reference>
<dbReference type="AlphaFoldDB" id="A0A2T5BXK1"/>
<feature type="active site" description="Proton acceptor" evidence="4">
    <location>
        <position position="34"/>
    </location>
</feature>
<dbReference type="Gene3D" id="2.60.120.260">
    <property type="entry name" value="Galactose-binding domain-like"/>
    <property type="match status" value="1"/>
</dbReference>
<dbReference type="InterPro" id="IPR006710">
    <property type="entry name" value="Glyco_hydro_43"/>
</dbReference>
<evidence type="ECO:0000256" key="7">
    <source>
        <dbReference type="SAM" id="SignalP"/>
    </source>
</evidence>
<organism evidence="9 10">
    <name type="scientific">Mangrovibacterium marinum</name>
    <dbReference type="NCBI Taxonomy" id="1639118"/>
    <lineage>
        <taxon>Bacteria</taxon>
        <taxon>Pseudomonadati</taxon>
        <taxon>Bacteroidota</taxon>
        <taxon>Bacteroidia</taxon>
        <taxon>Marinilabiliales</taxon>
        <taxon>Prolixibacteraceae</taxon>
        <taxon>Mangrovibacterium</taxon>
    </lineage>
</organism>
<keyword evidence="7" id="KW-0732">Signal</keyword>
<dbReference type="Pfam" id="PF04616">
    <property type="entry name" value="Glyco_hydro_43"/>
    <property type="match status" value="1"/>
</dbReference>
<proteinExistence type="inferred from homology"/>
<feature type="signal peptide" evidence="7">
    <location>
        <begin position="1"/>
        <end position="19"/>
    </location>
</feature>
<dbReference type="SUPFAM" id="SSF75005">
    <property type="entry name" value="Arabinanase/levansucrase/invertase"/>
    <property type="match status" value="1"/>
</dbReference>
<dbReference type="SUPFAM" id="SSF49785">
    <property type="entry name" value="Galactose-binding domain-like"/>
    <property type="match status" value="1"/>
</dbReference>